<sequence>MTLVTGPLAHPAMLAALGLAGTPVVLQGKLAGGAEAGIVAGDWPQLVEGAGEVAALRVVPTPALHRYAEIMQATPRVLQGETVLGLAADEHGAGQAADQPQSWPAADWPAALAAGIAARLVALGPERPAQAIRARLSRIGEWVAAQLRAADEHPAPVGPATEPRLEVLSRDEPYQHFFAVEHVRLVHRLNSGGLSVPLDRAVFVSGDATVVLPWDPLRDRVLLIDQFRAGPAVRGDREPWLYETVAGRIDLNESPEDAARREAYEEAGIALRALVPGPHHYPSPGAMAEYLYLFIGIADLPDGVAGIGGLASEGEDIRSHLVERATFLQMIRRGEIRNGPLLVLGLWLDAEAARLQAEYTG</sequence>
<dbReference type="eggNOG" id="COG0494">
    <property type="taxonomic scope" value="Bacteria"/>
</dbReference>
<feature type="domain" description="Nudix hydrolase" evidence="5">
    <location>
        <begin position="204"/>
        <end position="344"/>
    </location>
</feature>
<dbReference type="PATRIC" id="fig|1367847.3.peg.988"/>
<dbReference type="Proteomes" id="UP000015480">
    <property type="component" value="Chromosome"/>
</dbReference>
<keyword evidence="3" id="KW-0479">Metal-binding</keyword>
<dbReference type="RefSeq" id="WP_020949773.1">
    <property type="nucleotide sequence ID" value="NC_022041.1"/>
</dbReference>
<dbReference type="STRING" id="1367847.JCM7686_1026"/>
<proteinExistence type="predicted"/>
<dbReference type="InterPro" id="IPR000086">
    <property type="entry name" value="NUDIX_hydrolase_dom"/>
</dbReference>
<feature type="binding site" evidence="3">
    <location>
        <position position="262"/>
    </location>
    <ligand>
        <name>Mg(2+)</name>
        <dbReference type="ChEBI" id="CHEBI:18420"/>
        <label>1</label>
    </ligand>
</feature>
<dbReference type="InterPro" id="IPR004385">
    <property type="entry name" value="NDP_pyrophosphatase"/>
</dbReference>
<keyword evidence="7" id="KW-1185">Reference proteome</keyword>
<gene>
    <name evidence="6" type="ORF">JCM7686_1026</name>
</gene>
<dbReference type="AlphaFoldDB" id="S5XXH6"/>
<comment type="cofactor">
    <cofactor evidence="1 3">
        <name>Mg(2+)</name>
        <dbReference type="ChEBI" id="CHEBI:18420"/>
    </cofactor>
</comment>
<dbReference type="GO" id="GO:0016818">
    <property type="term" value="F:hydrolase activity, acting on acid anhydrides, in phosphorus-containing anhydrides"/>
    <property type="evidence" value="ECO:0007669"/>
    <property type="project" value="InterPro"/>
</dbReference>
<organism evidence="6 7">
    <name type="scientific">Paracoccus aminophilus JCM 7686</name>
    <dbReference type="NCBI Taxonomy" id="1367847"/>
    <lineage>
        <taxon>Bacteria</taxon>
        <taxon>Pseudomonadati</taxon>
        <taxon>Pseudomonadota</taxon>
        <taxon>Alphaproteobacteria</taxon>
        <taxon>Rhodobacterales</taxon>
        <taxon>Paracoccaceae</taxon>
        <taxon>Paracoccus</taxon>
    </lineage>
</organism>
<accession>S5XXH6</accession>
<dbReference type="EMBL" id="CP006650">
    <property type="protein sequence ID" value="AGT08135.1"/>
    <property type="molecule type" value="Genomic_DNA"/>
</dbReference>
<feature type="binding site" evidence="3">
    <location>
        <position position="266"/>
    </location>
    <ligand>
        <name>Mg(2+)</name>
        <dbReference type="ChEBI" id="CHEBI:18420"/>
        <label>1</label>
    </ligand>
</feature>
<name>S5XXH6_PARAH</name>
<dbReference type="PROSITE" id="PS00893">
    <property type="entry name" value="NUDIX_BOX"/>
    <property type="match status" value="1"/>
</dbReference>
<dbReference type="Pfam" id="PF00293">
    <property type="entry name" value="NUDIX"/>
    <property type="match status" value="1"/>
</dbReference>
<evidence type="ECO:0000259" key="5">
    <source>
        <dbReference type="PROSITE" id="PS51462"/>
    </source>
</evidence>
<dbReference type="GO" id="GO:0046872">
    <property type="term" value="F:metal ion binding"/>
    <property type="evidence" value="ECO:0007669"/>
    <property type="project" value="UniProtKB-KW"/>
</dbReference>
<dbReference type="InterPro" id="IPR020084">
    <property type="entry name" value="NUDIX_hydrolase_CS"/>
</dbReference>
<dbReference type="Gene3D" id="3.90.79.10">
    <property type="entry name" value="Nucleoside Triphosphate Pyrophosphohydrolase"/>
    <property type="match status" value="1"/>
</dbReference>
<evidence type="ECO:0000256" key="3">
    <source>
        <dbReference type="PIRSR" id="PIRSR604385-2"/>
    </source>
</evidence>
<feature type="short sequence motif" description="Nudix box" evidence="4">
    <location>
        <begin position="247"/>
        <end position="269"/>
    </location>
</feature>
<evidence type="ECO:0000313" key="6">
    <source>
        <dbReference type="EMBL" id="AGT08135.1"/>
    </source>
</evidence>
<evidence type="ECO:0000256" key="1">
    <source>
        <dbReference type="ARBA" id="ARBA00001946"/>
    </source>
</evidence>
<protein>
    <submittedName>
        <fullName evidence="6">NUDIX hydrolase</fullName>
    </submittedName>
</protein>
<dbReference type="KEGG" id="pami:JCM7686_1026"/>
<evidence type="ECO:0000256" key="2">
    <source>
        <dbReference type="ARBA" id="ARBA00022801"/>
    </source>
</evidence>
<feature type="binding site" evidence="3">
    <location>
        <position position="315"/>
    </location>
    <ligand>
        <name>Mg(2+)</name>
        <dbReference type="ChEBI" id="CHEBI:18420"/>
        <label>1</label>
    </ligand>
</feature>
<evidence type="ECO:0000313" key="7">
    <source>
        <dbReference type="Proteomes" id="UP000015480"/>
    </source>
</evidence>
<evidence type="ECO:0000256" key="4">
    <source>
        <dbReference type="PIRSR" id="PIRSR604385-3"/>
    </source>
</evidence>
<dbReference type="OrthoDB" id="5292471at2"/>
<keyword evidence="2 6" id="KW-0378">Hydrolase</keyword>
<dbReference type="InterPro" id="IPR015797">
    <property type="entry name" value="NUDIX_hydrolase-like_dom_sf"/>
</dbReference>
<dbReference type="NCBIfam" id="TIGR00052">
    <property type="entry name" value="nudix-type nucleoside diphosphatase, YffH/AdpP family"/>
    <property type="match status" value="1"/>
</dbReference>
<feature type="binding site" evidence="3">
    <location>
        <position position="246"/>
    </location>
    <ligand>
        <name>Mg(2+)</name>
        <dbReference type="ChEBI" id="CHEBI:18420"/>
        <label>1</label>
    </ligand>
</feature>
<dbReference type="PROSITE" id="PS51462">
    <property type="entry name" value="NUDIX"/>
    <property type="match status" value="1"/>
</dbReference>
<dbReference type="CDD" id="cd24155">
    <property type="entry name" value="NUDIX_ADPRase"/>
    <property type="match status" value="1"/>
</dbReference>
<dbReference type="HOGENOM" id="CLU_062658_6_1_5"/>
<keyword evidence="3" id="KW-0460">Magnesium</keyword>
<dbReference type="SUPFAM" id="SSF55811">
    <property type="entry name" value="Nudix"/>
    <property type="match status" value="1"/>
</dbReference>
<reference evidence="6 7" key="1">
    <citation type="journal article" date="2014" name="BMC Genomics">
        <title>Architecture and functions of a multipartite genome of the methylotrophic bacterium Paracoccus aminophilus JCM 7686, containing primary and secondary chromids.</title>
        <authorList>
            <person name="Dziewit L."/>
            <person name="Czarnecki J."/>
            <person name="Wibberg D."/>
            <person name="Radlinska M."/>
            <person name="Mrozek P."/>
            <person name="Szymczak M."/>
            <person name="Schluter A."/>
            <person name="Puhler A."/>
            <person name="Bartosik D."/>
        </authorList>
    </citation>
    <scope>NUCLEOTIDE SEQUENCE [LARGE SCALE GENOMIC DNA]</scope>
    <source>
        <strain evidence="6">JCM 7686</strain>
    </source>
</reference>